<accession>A0ABR4NY57</accession>
<evidence type="ECO:0000313" key="1">
    <source>
        <dbReference type="EMBL" id="KAL3233742.1"/>
    </source>
</evidence>
<comment type="caution">
    <text evidence="1">The sequence shown here is derived from an EMBL/GenBank/DDBJ whole genome shotgun (WGS) entry which is preliminary data.</text>
</comment>
<reference evidence="1 2" key="1">
    <citation type="submission" date="2024-05" db="EMBL/GenBank/DDBJ databases">
        <title>Long read based assembly of the Candida bracarensis genome reveals expanded adhesin content.</title>
        <authorList>
            <person name="Marcet-Houben M."/>
            <person name="Ksiezopolska E."/>
            <person name="Gabaldon T."/>
        </authorList>
    </citation>
    <scope>NUCLEOTIDE SEQUENCE [LARGE SCALE GENOMIC DNA]</scope>
    <source>
        <strain evidence="1 2">CBM6</strain>
    </source>
</reference>
<protein>
    <submittedName>
        <fullName evidence="1">Cop9 signalosome-interactor 1</fullName>
    </submittedName>
</protein>
<gene>
    <name evidence="1" type="ORF">RNJ44_03782</name>
</gene>
<keyword evidence="2" id="KW-1185">Reference proteome</keyword>
<organism evidence="1 2">
    <name type="scientific">Nakaseomyces bracarensis</name>
    <dbReference type="NCBI Taxonomy" id="273131"/>
    <lineage>
        <taxon>Eukaryota</taxon>
        <taxon>Fungi</taxon>
        <taxon>Dikarya</taxon>
        <taxon>Ascomycota</taxon>
        <taxon>Saccharomycotina</taxon>
        <taxon>Saccharomycetes</taxon>
        <taxon>Saccharomycetales</taxon>
        <taxon>Saccharomycetaceae</taxon>
        <taxon>Nakaseomyces</taxon>
    </lineage>
</organism>
<sequence length="285" mass="32988">MCNKHTEILIDSTVILDVNFQYEKLCLVKDFHSSRNAMLFLLLGTVIQDKILKIQYPLSVVLTGDPRTGRFIIDKEQVNKRLELINTIHPEYEILGVLVINEKLFDYSEVIRMLLIDYNQNLCGTTVLFSYATGDDFKDDTRSKIYQETHNQLNLKCNIIVNYNLDLQPIDFEIITFDVSIPSNANNAKSNELDNISVNEEIEYFDTKWAAIKSEVTRIISFLQTRSTVEKPLNPVILNKIAVIVHILRKGPTDDIEESMQKMENDIRLIQLSLEQWEIVNMKSK</sequence>
<proteinExistence type="predicted"/>
<name>A0ABR4NY57_9SACH</name>
<dbReference type="Proteomes" id="UP001623330">
    <property type="component" value="Unassembled WGS sequence"/>
</dbReference>
<evidence type="ECO:0000313" key="2">
    <source>
        <dbReference type="Proteomes" id="UP001623330"/>
    </source>
</evidence>
<dbReference type="EMBL" id="JBEVYD010000004">
    <property type="protein sequence ID" value="KAL3233742.1"/>
    <property type="molecule type" value="Genomic_DNA"/>
</dbReference>